<proteinExistence type="predicted"/>
<accession>A0A9P0LEC2</accession>
<evidence type="ECO:0000313" key="2">
    <source>
        <dbReference type="Proteomes" id="UP001152888"/>
    </source>
</evidence>
<gene>
    <name evidence="1" type="ORF">ACAOBT_LOCUS23318</name>
</gene>
<sequence>ISFVCCSNSCFNCSASTRLCSDSSFSSARHRLNSVMYDSFVVRMDSSASMRLFSSACIDWNWHLSVFESTWSSSSSSSLSFDRLVSDFSEFNRLEYLVYNSNVTNVNIY</sequence>
<dbReference type="Proteomes" id="UP001152888">
    <property type="component" value="Unassembled WGS sequence"/>
</dbReference>
<reference evidence="1" key="1">
    <citation type="submission" date="2022-03" db="EMBL/GenBank/DDBJ databases">
        <authorList>
            <person name="Sayadi A."/>
        </authorList>
    </citation>
    <scope>NUCLEOTIDE SEQUENCE</scope>
</reference>
<evidence type="ECO:0000313" key="1">
    <source>
        <dbReference type="EMBL" id="CAH1996670.1"/>
    </source>
</evidence>
<organism evidence="1 2">
    <name type="scientific">Acanthoscelides obtectus</name>
    <name type="common">Bean weevil</name>
    <name type="synonym">Bruchus obtectus</name>
    <dbReference type="NCBI Taxonomy" id="200917"/>
    <lineage>
        <taxon>Eukaryota</taxon>
        <taxon>Metazoa</taxon>
        <taxon>Ecdysozoa</taxon>
        <taxon>Arthropoda</taxon>
        <taxon>Hexapoda</taxon>
        <taxon>Insecta</taxon>
        <taxon>Pterygota</taxon>
        <taxon>Neoptera</taxon>
        <taxon>Endopterygota</taxon>
        <taxon>Coleoptera</taxon>
        <taxon>Polyphaga</taxon>
        <taxon>Cucujiformia</taxon>
        <taxon>Chrysomeloidea</taxon>
        <taxon>Chrysomelidae</taxon>
        <taxon>Bruchinae</taxon>
        <taxon>Bruchini</taxon>
        <taxon>Acanthoscelides</taxon>
    </lineage>
</organism>
<dbReference type="EMBL" id="CAKOFQ010007263">
    <property type="protein sequence ID" value="CAH1996670.1"/>
    <property type="molecule type" value="Genomic_DNA"/>
</dbReference>
<name>A0A9P0LEC2_ACAOB</name>
<feature type="non-terminal residue" evidence="1">
    <location>
        <position position="109"/>
    </location>
</feature>
<dbReference type="AlphaFoldDB" id="A0A9P0LEC2"/>
<comment type="caution">
    <text evidence="1">The sequence shown here is derived from an EMBL/GenBank/DDBJ whole genome shotgun (WGS) entry which is preliminary data.</text>
</comment>
<dbReference type="OrthoDB" id="687730at2759"/>
<protein>
    <submittedName>
        <fullName evidence="1">Uncharacterized protein</fullName>
    </submittedName>
</protein>
<keyword evidence="2" id="KW-1185">Reference proteome</keyword>